<feature type="transmembrane region" description="Helical" evidence="1">
    <location>
        <begin position="12"/>
        <end position="33"/>
    </location>
</feature>
<sequence length="131" mass="15065">MSITKGRVFKDVIVYTLLLLIGTSSGYGVMLGYKEFTEPKLVLVGDYTQHFETTDKKVIMYGTDWCPVCERTREFFIEEGIAYKELNPEKDEYAFELYKKLGANGYPVIVIGNKRIFGLDTKEIKLALNER</sequence>
<evidence type="ECO:0000259" key="2">
    <source>
        <dbReference type="Pfam" id="PF00462"/>
    </source>
</evidence>
<keyword evidence="1" id="KW-0812">Transmembrane</keyword>
<dbReference type="CDD" id="cd02976">
    <property type="entry name" value="NrdH"/>
    <property type="match status" value="1"/>
</dbReference>
<name>A0ABX5WWV5_9GAMM</name>
<organism evidence="3 4">
    <name type="scientific">Shewanella psychropiezotolerans</name>
    <dbReference type="NCBI Taxonomy" id="2593655"/>
    <lineage>
        <taxon>Bacteria</taxon>
        <taxon>Pseudomonadati</taxon>
        <taxon>Pseudomonadota</taxon>
        <taxon>Gammaproteobacteria</taxon>
        <taxon>Alteromonadales</taxon>
        <taxon>Shewanellaceae</taxon>
        <taxon>Shewanella</taxon>
    </lineage>
</organism>
<protein>
    <submittedName>
        <fullName evidence="3">Glutaredoxin family protein</fullName>
    </submittedName>
</protein>
<proteinExistence type="predicted"/>
<gene>
    <name evidence="3" type="ORF">FM037_04680</name>
</gene>
<reference evidence="3 4" key="1">
    <citation type="submission" date="2019-07" db="EMBL/GenBank/DDBJ databases">
        <title>Shewanella sp. YLB-06 whole genomic sequence.</title>
        <authorList>
            <person name="Yu L."/>
        </authorList>
    </citation>
    <scope>NUCLEOTIDE SEQUENCE [LARGE SCALE GENOMIC DNA]</scope>
    <source>
        <strain evidence="3 4">YLB-06</strain>
    </source>
</reference>
<dbReference type="PANTHER" id="PTHR34386">
    <property type="entry name" value="GLUTAREDOXIN"/>
    <property type="match status" value="1"/>
</dbReference>
<dbReference type="RefSeq" id="WP_144045045.1">
    <property type="nucleotide sequence ID" value="NZ_CP041614.1"/>
</dbReference>
<evidence type="ECO:0000256" key="1">
    <source>
        <dbReference type="SAM" id="Phobius"/>
    </source>
</evidence>
<dbReference type="InterPro" id="IPR036249">
    <property type="entry name" value="Thioredoxin-like_sf"/>
</dbReference>
<dbReference type="Proteomes" id="UP000315947">
    <property type="component" value="Chromosome"/>
</dbReference>
<dbReference type="PANTHER" id="PTHR34386:SF1">
    <property type="entry name" value="GLUTAREDOXIN-LIKE PROTEIN NRDH"/>
    <property type="match status" value="1"/>
</dbReference>
<feature type="domain" description="Glutaredoxin" evidence="2">
    <location>
        <begin position="58"/>
        <end position="116"/>
    </location>
</feature>
<dbReference type="EMBL" id="CP041614">
    <property type="protein sequence ID" value="QDO82657.1"/>
    <property type="molecule type" value="Genomic_DNA"/>
</dbReference>
<dbReference type="InterPro" id="IPR002109">
    <property type="entry name" value="Glutaredoxin"/>
</dbReference>
<evidence type="ECO:0000313" key="4">
    <source>
        <dbReference type="Proteomes" id="UP000315947"/>
    </source>
</evidence>
<dbReference type="SUPFAM" id="SSF52833">
    <property type="entry name" value="Thioredoxin-like"/>
    <property type="match status" value="1"/>
</dbReference>
<keyword evidence="1" id="KW-1133">Transmembrane helix</keyword>
<dbReference type="Gene3D" id="3.40.30.10">
    <property type="entry name" value="Glutaredoxin"/>
    <property type="match status" value="1"/>
</dbReference>
<dbReference type="InterPro" id="IPR051548">
    <property type="entry name" value="Grx-like_ET"/>
</dbReference>
<keyword evidence="4" id="KW-1185">Reference proteome</keyword>
<evidence type="ECO:0000313" key="3">
    <source>
        <dbReference type="EMBL" id="QDO82657.1"/>
    </source>
</evidence>
<dbReference type="PROSITE" id="PS51354">
    <property type="entry name" value="GLUTAREDOXIN_2"/>
    <property type="match status" value="1"/>
</dbReference>
<keyword evidence="1" id="KW-0472">Membrane</keyword>
<accession>A0ABX5WWV5</accession>
<dbReference type="Pfam" id="PF00462">
    <property type="entry name" value="Glutaredoxin"/>
    <property type="match status" value="1"/>
</dbReference>